<dbReference type="InterPro" id="IPR005064">
    <property type="entry name" value="BUG"/>
</dbReference>
<reference evidence="3 4" key="1">
    <citation type="journal article" date="2019" name="Int. J. Syst. Evol. Microbiol.">
        <title>The Global Catalogue of Microorganisms (GCM) 10K type strain sequencing project: providing services to taxonomists for standard genome sequencing and annotation.</title>
        <authorList>
            <consortium name="The Broad Institute Genomics Platform"/>
            <consortium name="The Broad Institute Genome Sequencing Center for Infectious Disease"/>
            <person name="Wu L."/>
            <person name="Ma J."/>
        </authorList>
    </citation>
    <scope>NUCLEOTIDE SEQUENCE [LARGE SCALE GENOMIC DNA]</scope>
    <source>
        <strain evidence="3 4">JCM 14330</strain>
    </source>
</reference>
<evidence type="ECO:0000313" key="4">
    <source>
        <dbReference type="Proteomes" id="UP001501706"/>
    </source>
</evidence>
<dbReference type="Pfam" id="PF03401">
    <property type="entry name" value="TctC"/>
    <property type="match status" value="1"/>
</dbReference>
<dbReference type="CDD" id="cd13578">
    <property type="entry name" value="PBP2_Bug27"/>
    <property type="match status" value="1"/>
</dbReference>
<evidence type="ECO:0000256" key="2">
    <source>
        <dbReference type="SAM" id="SignalP"/>
    </source>
</evidence>
<dbReference type="EMBL" id="BAAAEN010000006">
    <property type="protein sequence ID" value="GAA0504089.1"/>
    <property type="molecule type" value="Genomic_DNA"/>
</dbReference>
<dbReference type="PIRSF" id="PIRSF017082">
    <property type="entry name" value="YflP"/>
    <property type="match status" value="1"/>
</dbReference>
<dbReference type="PANTHER" id="PTHR42928:SF5">
    <property type="entry name" value="BLR1237 PROTEIN"/>
    <property type="match status" value="1"/>
</dbReference>
<proteinExistence type="inferred from homology"/>
<comment type="similarity">
    <text evidence="1">Belongs to the UPF0065 (bug) family.</text>
</comment>
<accession>A0ABN1BT48</accession>
<evidence type="ECO:0000256" key="1">
    <source>
        <dbReference type="ARBA" id="ARBA00006987"/>
    </source>
</evidence>
<dbReference type="SUPFAM" id="SSF53850">
    <property type="entry name" value="Periplasmic binding protein-like II"/>
    <property type="match status" value="1"/>
</dbReference>
<evidence type="ECO:0000313" key="3">
    <source>
        <dbReference type="EMBL" id="GAA0504089.1"/>
    </source>
</evidence>
<dbReference type="PANTHER" id="PTHR42928">
    <property type="entry name" value="TRICARBOXYLATE-BINDING PROTEIN"/>
    <property type="match status" value="1"/>
</dbReference>
<keyword evidence="4" id="KW-1185">Reference proteome</keyword>
<sequence>MPAIAPLLPKRQALAWLAAACTAVAGSGPASAGETDGAYPERTVTLVVPFTPGTSADIIARVIGPRLAERWKVAVVTENRPGAGGNIGAELVARAAPDGYTLLMTATAFGTTPVINRHTPFDPIKSFRPIGLAATSAMALVAPGKLPAQSVQDLIQLARAQPGKLNYASPGTGTAQHLAMELLKQSAQLDMVHIPYKGTAGALTDIMGGHAQAMVTSLGAATPFLQSGQLKALAVMSKNRVPELPGTSTVVEQGHPELVVDTWYGLLAPANTPDAIIGKWNKDLNALLRDPDVIASLKNQGLVATGGTPQELGALIQSELARWAKVVAAAKIAAD</sequence>
<dbReference type="Gene3D" id="3.40.190.150">
    <property type="entry name" value="Bordetella uptake gene, domain 1"/>
    <property type="match status" value="1"/>
</dbReference>
<feature type="signal peptide" evidence="2">
    <location>
        <begin position="1"/>
        <end position="32"/>
    </location>
</feature>
<keyword evidence="2" id="KW-0732">Signal</keyword>
<comment type="caution">
    <text evidence="3">The sequence shown here is derived from an EMBL/GenBank/DDBJ whole genome shotgun (WGS) entry which is preliminary data.</text>
</comment>
<feature type="chain" id="PRO_5046686988" evidence="2">
    <location>
        <begin position="33"/>
        <end position="335"/>
    </location>
</feature>
<gene>
    <name evidence="3" type="ORF">GCM10009097_21170</name>
</gene>
<dbReference type="InterPro" id="IPR042100">
    <property type="entry name" value="Bug_dom1"/>
</dbReference>
<name>A0ABN1BT48_9BURK</name>
<dbReference type="Gene3D" id="3.40.190.10">
    <property type="entry name" value="Periplasmic binding protein-like II"/>
    <property type="match status" value="1"/>
</dbReference>
<protein>
    <submittedName>
        <fullName evidence="3">Tripartite tricarboxylate transporter substrate binding protein</fullName>
    </submittedName>
</protein>
<dbReference type="Proteomes" id="UP001501706">
    <property type="component" value="Unassembled WGS sequence"/>
</dbReference>
<organism evidence="3 4">
    <name type="scientific">Pigmentiphaga daeguensis</name>
    <dbReference type="NCBI Taxonomy" id="414049"/>
    <lineage>
        <taxon>Bacteria</taxon>
        <taxon>Pseudomonadati</taxon>
        <taxon>Pseudomonadota</taxon>
        <taxon>Betaproteobacteria</taxon>
        <taxon>Burkholderiales</taxon>
        <taxon>Alcaligenaceae</taxon>
        <taxon>Pigmentiphaga</taxon>
    </lineage>
</organism>
<dbReference type="RefSeq" id="WP_087838111.1">
    <property type="nucleotide sequence ID" value="NZ_BAAAEN010000006.1"/>
</dbReference>